<feature type="domain" description="Alpha-L-glutamate ligase-related protein ATP-grasp" evidence="1">
    <location>
        <begin position="148"/>
        <end position="305"/>
    </location>
</feature>
<sequence length="330" mass="35691">MTSRATLLRTMARLERRQYAGRLHPTMWRRGFLSNRWYAYPGIHDPAVPFISDAAVEARLRRLNHPAGARLLEDKNVFADVVVARGLAASAPEVYGVGLRGVLYGRSAEALDRMRAAAAVVVKPLDGAGGRGVRIVAGEQVESLVAGDPDAVVLVQERLAQHPQLRAVHPGSLNTLRALAIRLPDGDPVVAAAVHRWGTAASGAVDNVSSGGLCSAVDLASGRLGPAVGRPRERGRPTYDRHPDTDVQIAGETVPHWGEVLDLVGELMRAFPEVTHVGWDVCVTDRGPLVLEGNAGVPNLNVFQFHGSFLSDPRVRRFYIDHGLLDRRHA</sequence>
<reference evidence="3 4" key="3">
    <citation type="submission" date="2020-02" db="EMBL/GenBank/DDBJ databases">
        <title>Sequencing the genomes of 1000 actinobacteria strains.</title>
        <authorList>
            <person name="Klenk H.-P."/>
        </authorList>
    </citation>
    <scope>NUCLEOTIDE SEQUENCE [LARGE SCALE GENOMIC DNA]</scope>
    <source>
        <strain evidence="3 4">DSM 45201</strain>
    </source>
</reference>
<evidence type="ECO:0000313" key="4">
    <source>
        <dbReference type="Proteomes" id="UP000552836"/>
    </source>
</evidence>
<dbReference type="AlphaFoldDB" id="A0A846LFA1"/>
<dbReference type="Proteomes" id="UP000648663">
    <property type="component" value="Unassembled WGS sequence"/>
</dbReference>
<dbReference type="RefSeq" id="WP_166753954.1">
    <property type="nucleotide sequence ID" value="NZ_BAABJU010000010.1"/>
</dbReference>
<dbReference type="InterPro" id="IPR039523">
    <property type="entry name" value="RimK-rel_E_lig_ATP-grasp"/>
</dbReference>
<dbReference type="EMBL" id="JAAMPA010000001">
    <property type="protein sequence ID" value="NIH66356.1"/>
    <property type="molecule type" value="Genomic_DNA"/>
</dbReference>
<evidence type="ECO:0000313" key="2">
    <source>
        <dbReference type="EMBL" id="GGL62987.1"/>
    </source>
</evidence>
<reference evidence="2" key="1">
    <citation type="journal article" date="2014" name="Int. J. Syst. Evol. Microbiol.">
        <title>Complete genome of a new Firmicutes species belonging to the dominant human colonic microbiota ('Ruminococcus bicirculans') reveals two chromosomes and a selective capacity to utilize plant glucans.</title>
        <authorList>
            <consortium name="NISC Comparative Sequencing Program"/>
            <person name="Wegmann U."/>
            <person name="Louis P."/>
            <person name="Goesmann A."/>
            <person name="Henrissat B."/>
            <person name="Duncan S.H."/>
            <person name="Flint H.J."/>
        </authorList>
    </citation>
    <scope>NUCLEOTIDE SEQUENCE</scope>
    <source>
        <strain evidence="2">CGMCC 4.5581</strain>
    </source>
</reference>
<proteinExistence type="predicted"/>
<keyword evidence="5" id="KW-1185">Reference proteome</keyword>
<dbReference type="SUPFAM" id="SSF56059">
    <property type="entry name" value="Glutathione synthetase ATP-binding domain-like"/>
    <property type="match status" value="1"/>
</dbReference>
<organism evidence="3 4">
    <name type="scientific">Modestobacter marinus</name>
    <dbReference type="NCBI Taxonomy" id="477641"/>
    <lineage>
        <taxon>Bacteria</taxon>
        <taxon>Bacillati</taxon>
        <taxon>Actinomycetota</taxon>
        <taxon>Actinomycetes</taxon>
        <taxon>Geodermatophilales</taxon>
        <taxon>Geodermatophilaceae</taxon>
        <taxon>Modestobacter</taxon>
    </lineage>
</organism>
<evidence type="ECO:0000259" key="1">
    <source>
        <dbReference type="Pfam" id="PF14397"/>
    </source>
</evidence>
<dbReference type="Proteomes" id="UP000552836">
    <property type="component" value="Unassembled WGS sequence"/>
</dbReference>
<dbReference type="Pfam" id="PF14397">
    <property type="entry name" value="ATPgrasp_ST"/>
    <property type="match status" value="1"/>
</dbReference>
<reference evidence="2" key="4">
    <citation type="submission" date="2024-05" db="EMBL/GenBank/DDBJ databases">
        <authorList>
            <person name="Sun Q."/>
            <person name="Zhou Y."/>
        </authorList>
    </citation>
    <scope>NUCLEOTIDE SEQUENCE</scope>
    <source>
        <strain evidence="2">CGMCC 4.5581</strain>
    </source>
</reference>
<comment type="caution">
    <text evidence="3">The sequence shown here is derived from an EMBL/GenBank/DDBJ whole genome shotgun (WGS) entry which is preliminary data.</text>
</comment>
<gene>
    <name evidence="3" type="ORF">FB380_000802</name>
    <name evidence="2" type="ORF">GCM10011589_19010</name>
</gene>
<name>A0A846LFA1_9ACTN</name>
<evidence type="ECO:0000313" key="5">
    <source>
        <dbReference type="Proteomes" id="UP000648663"/>
    </source>
</evidence>
<evidence type="ECO:0000313" key="3">
    <source>
        <dbReference type="EMBL" id="NIH66356.1"/>
    </source>
</evidence>
<reference evidence="5" key="2">
    <citation type="journal article" date="2019" name="Int. J. Syst. Evol. Microbiol.">
        <title>The Global Catalogue of Microorganisms (GCM) 10K type strain sequencing project: providing services to taxonomists for standard genome sequencing and annotation.</title>
        <authorList>
            <consortium name="The Broad Institute Genomics Platform"/>
            <consortium name="The Broad Institute Genome Sequencing Center for Infectious Disease"/>
            <person name="Wu L."/>
            <person name="Ma J."/>
        </authorList>
    </citation>
    <scope>NUCLEOTIDE SEQUENCE [LARGE SCALE GENOMIC DNA]</scope>
    <source>
        <strain evidence="5">CGMCC 4.5581</strain>
    </source>
</reference>
<accession>A0A846LFA1</accession>
<protein>
    <recommendedName>
        <fullName evidence="1">Alpha-L-glutamate ligase-related protein ATP-grasp domain-containing protein</fullName>
    </recommendedName>
</protein>
<dbReference type="EMBL" id="BMMI01000003">
    <property type="protein sequence ID" value="GGL62987.1"/>
    <property type="molecule type" value="Genomic_DNA"/>
</dbReference>